<dbReference type="EMBL" id="KZ989135">
    <property type="protein sequence ID" value="RKP27924.1"/>
    <property type="molecule type" value="Genomic_DNA"/>
</dbReference>
<evidence type="ECO:0000256" key="2">
    <source>
        <dbReference type="ARBA" id="ARBA00022768"/>
    </source>
</evidence>
<dbReference type="Proteomes" id="UP000278143">
    <property type="component" value="Unassembled WGS sequence"/>
</dbReference>
<dbReference type="SUPFAM" id="SSF46934">
    <property type="entry name" value="UBA-like"/>
    <property type="match status" value="1"/>
</dbReference>
<accession>A0A4P9Z5L1</accession>
<comment type="subcellular location">
    <subcellularLocation>
        <location evidence="4">Mitochondrion</location>
    </subcellularLocation>
</comment>
<gene>
    <name evidence="4" type="primary">TSF1</name>
    <name evidence="6" type="ORF">SYNPS1DRAFT_26453</name>
</gene>
<evidence type="ECO:0000256" key="4">
    <source>
        <dbReference type="HAMAP-Rule" id="MF_03135"/>
    </source>
</evidence>
<dbReference type="GO" id="GO:0070125">
    <property type="term" value="P:mitochondrial translational elongation"/>
    <property type="evidence" value="ECO:0007669"/>
    <property type="project" value="TreeGrafter"/>
</dbReference>
<dbReference type="PANTHER" id="PTHR11741:SF0">
    <property type="entry name" value="ELONGATION FACTOR TS, MITOCHONDRIAL"/>
    <property type="match status" value="1"/>
</dbReference>
<dbReference type="OrthoDB" id="277235at2759"/>
<proteinExistence type="inferred from homology"/>
<dbReference type="Pfam" id="PF00889">
    <property type="entry name" value="EF_TS"/>
    <property type="match status" value="1"/>
</dbReference>
<dbReference type="Gene3D" id="3.30.479.20">
    <property type="entry name" value="Elongation factor Ts, dimerisation domain"/>
    <property type="match status" value="2"/>
</dbReference>
<keyword evidence="2 4" id="KW-0251">Elongation factor</keyword>
<sequence length="347" mass="36208">MVLPLSLLHSTRSFRACFGTARTIAAASSRALTTSAKPSLAQIVGRLRRETQAPITRARAAAEKFPNDYDAALRWLQEEMGRVGREKASKLAERTANEGMVAVLAGPGARGVLVDMACETDFVAKNAVFRQLIERTAITAMLAGDFSAASTTAVSVGGLAKPISPEVLLEAPLLELPEAAPSVDMAAEPKRVADGILDAVSKLGEKITLRQVLLMDGEASMTSHVLRQAAGYAHGGADPGAGRLASLVVVEAEAKEADAETVATAGFRQALTVLGRDLARQVVGFAPTCIDVPAGETSEEAMGAALLRQPSLQGGGTVAEALEAFAAKHKIEAVRVVDFVRLEAGSK</sequence>
<dbReference type="PANTHER" id="PTHR11741">
    <property type="entry name" value="ELONGATION FACTOR TS"/>
    <property type="match status" value="1"/>
</dbReference>
<evidence type="ECO:0000256" key="3">
    <source>
        <dbReference type="ARBA" id="ARBA00022917"/>
    </source>
</evidence>
<evidence type="ECO:0000313" key="7">
    <source>
        <dbReference type="Proteomes" id="UP000278143"/>
    </source>
</evidence>
<evidence type="ECO:0000256" key="1">
    <source>
        <dbReference type="ARBA" id="ARBA00005532"/>
    </source>
</evidence>
<dbReference type="Gene3D" id="1.10.8.10">
    <property type="entry name" value="DNA helicase RuvA subunit, C-terminal domain"/>
    <property type="match status" value="1"/>
</dbReference>
<comment type="similarity">
    <text evidence="1 4">Belongs to the EF-Ts family.</text>
</comment>
<dbReference type="GO" id="GO:0005739">
    <property type="term" value="C:mitochondrion"/>
    <property type="evidence" value="ECO:0007669"/>
    <property type="project" value="UniProtKB-SubCell"/>
</dbReference>
<comment type="function">
    <text evidence="4">Associates with the EF-Tu.GDP complex and induces the exchange of GDP to GTP. It remains bound to the aminoacyl-tRNA.EF-Tu.GTP complex up to the GTP hydrolysis stage on the ribosome.</text>
</comment>
<dbReference type="InterPro" id="IPR009060">
    <property type="entry name" value="UBA-like_sf"/>
</dbReference>
<dbReference type="InterPro" id="IPR036402">
    <property type="entry name" value="EF-Ts_dimer_sf"/>
</dbReference>
<reference evidence="7" key="1">
    <citation type="journal article" date="2018" name="Nat. Microbiol.">
        <title>Leveraging single-cell genomics to expand the fungal tree of life.</title>
        <authorList>
            <person name="Ahrendt S.R."/>
            <person name="Quandt C.A."/>
            <person name="Ciobanu D."/>
            <person name="Clum A."/>
            <person name="Salamov A."/>
            <person name="Andreopoulos B."/>
            <person name="Cheng J.F."/>
            <person name="Woyke T."/>
            <person name="Pelin A."/>
            <person name="Henrissat B."/>
            <person name="Reynolds N.K."/>
            <person name="Benny G.L."/>
            <person name="Smith M.E."/>
            <person name="James T.Y."/>
            <person name="Grigoriev I.V."/>
        </authorList>
    </citation>
    <scope>NUCLEOTIDE SEQUENCE [LARGE SCALE GENOMIC DNA]</scope>
    <source>
        <strain evidence="7">Benny S71-1</strain>
    </source>
</reference>
<evidence type="ECO:0000313" key="6">
    <source>
        <dbReference type="EMBL" id="RKP27924.1"/>
    </source>
</evidence>
<keyword evidence="4" id="KW-0496">Mitochondrion</keyword>
<dbReference type="HAMAP" id="MF_00050">
    <property type="entry name" value="EF_Ts"/>
    <property type="match status" value="1"/>
</dbReference>
<dbReference type="InterPro" id="IPR014039">
    <property type="entry name" value="Transl_elong_EFTs/EF1B_dimer"/>
</dbReference>
<evidence type="ECO:0000259" key="5">
    <source>
        <dbReference type="Pfam" id="PF00889"/>
    </source>
</evidence>
<dbReference type="InterPro" id="IPR001816">
    <property type="entry name" value="Transl_elong_EFTs/EF1B"/>
</dbReference>
<feature type="domain" description="Translation elongation factor EFTs/EF1B dimerisation" evidence="5">
    <location>
        <begin position="111"/>
        <end position="291"/>
    </location>
</feature>
<organism evidence="6 7">
    <name type="scientific">Syncephalis pseudoplumigaleata</name>
    <dbReference type="NCBI Taxonomy" id="1712513"/>
    <lineage>
        <taxon>Eukaryota</taxon>
        <taxon>Fungi</taxon>
        <taxon>Fungi incertae sedis</taxon>
        <taxon>Zoopagomycota</taxon>
        <taxon>Zoopagomycotina</taxon>
        <taxon>Zoopagomycetes</taxon>
        <taxon>Zoopagales</taxon>
        <taxon>Piptocephalidaceae</taxon>
        <taxon>Syncephalis</taxon>
    </lineage>
</organism>
<name>A0A4P9Z5L1_9FUNG</name>
<protein>
    <recommendedName>
        <fullName evidence="4">Elongation factor Ts, mitochondrial</fullName>
        <shortName evidence="4">EF-Ts</shortName>
        <shortName evidence="4">EF-TsMt</shortName>
    </recommendedName>
</protein>
<dbReference type="SUPFAM" id="SSF54713">
    <property type="entry name" value="Elongation factor Ts (EF-Ts), dimerisation domain"/>
    <property type="match status" value="1"/>
</dbReference>
<keyword evidence="3 4" id="KW-0648">Protein biosynthesis</keyword>
<dbReference type="GO" id="GO:0003746">
    <property type="term" value="F:translation elongation factor activity"/>
    <property type="evidence" value="ECO:0007669"/>
    <property type="project" value="UniProtKB-UniRule"/>
</dbReference>
<dbReference type="AlphaFoldDB" id="A0A4P9Z5L1"/>
<keyword evidence="7" id="KW-1185">Reference proteome</keyword>